<dbReference type="EMBL" id="BPLR01011972">
    <property type="protein sequence ID" value="GIY50364.1"/>
    <property type="molecule type" value="Genomic_DNA"/>
</dbReference>
<name>A0AAV4TYJ0_CAEEX</name>
<gene>
    <name evidence="1" type="ORF">CEXT_518511</name>
</gene>
<accession>A0AAV4TYJ0</accession>
<dbReference type="Proteomes" id="UP001054945">
    <property type="component" value="Unassembled WGS sequence"/>
</dbReference>
<proteinExistence type="predicted"/>
<comment type="caution">
    <text evidence="1">The sequence shown here is derived from an EMBL/GenBank/DDBJ whole genome shotgun (WGS) entry which is preliminary data.</text>
</comment>
<evidence type="ECO:0000313" key="2">
    <source>
        <dbReference type="Proteomes" id="UP001054945"/>
    </source>
</evidence>
<evidence type="ECO:0000313" key="1">
    <source>
        <dbReference type="EMBL" id="GIY50364.1"/>
    </source>
</evidence>
<dbReference type="AlphaFoldDB" id="A0AAV4TYJ0"/>
<sequence length="89" mass="10215">MRSYYNNGSAFRRKPPRIAFALRLHRVLGFRNPTERRQKIQDGRNLNIRNQPPIAIPAAVAYIHCCSNEMLELFSQFGFGVESLLPAIV</sequence>
<organism evidence="1 2">
    <name type="scientific">Caerostris extrusa</name>
    <name type="common">Bark spider</name>
    <name type="synonym">Caerostris bankana</name>
    <dbReference type="NCBI Taxonomy" id="172846"/>
    <lineage>
        <taxon>Eukaryota</taxon>
        <taxon>Metazoa</taxon>
        <taxon>Ecdysozoa</taxon>
        <taxon>Arthropoda</taxon>
        <taxon>Chelicerata</taxon>
        <taxon>Arachnida</taxon>
        <taxon>Araneae</taxon>
        <taxon>Araneomorphae</taxon>
        <taxon>Entelegynae</taxon>
        <taxon>Araneoidea</taxon>
        <taxon>Araneidae</taxon>
        <taxon>Caerostris</taxon>
    </lineage>
</organism>
<reference evidence="1 2" key="1">
    <citation type="submission" date="2021-06" db="EMBL/GenBank/DDBJ databases">
        <title>Caerostris extrusa draft genome.</title>
        <authorList>
            <person name="Kono N."/>
            <person name="Arakawa K."/>
        </authorList>
    </citation>
    <scope>NUCLEOTIDE SEQUENCE [LARGE SCALE GENOMIC DNA]</scope>
</reference>
<keyword evidence="2" id="KW-1185">Reference proteome</keyword>
<protein>
    <submittedName>
        <fullName evidence="1">Uncharacterized protein</fullName>
    </submittedName>
</protein>